<keyword evidence="1" id="KW-0694">RNA-binding</keyword>
<dbReference type="Proteomes" id="UP001491310">
    <property type="component" value="Unassembled WGS sequence"/>
</dbReference>
<feature type="region of interest" description="Disordered" evidence="2">
    <location>
        <begin position="319"/>
        <end position="347"/>
    </location>
</feature>
<comment type="caution">
    <text evidence="4">The sequence shown here is derived from an EMBL/GenBank/DDBJ whole genome shotgun (WGS) entry which is preliminary data.</text>
</comment>
<evidence type="ECO:0000256" key="2">
    <source>
        <dbReference type="SAM" id="MobiDB-lite"/>
    </source>
</evidence>
<dbReference type="EMBL" id="JALJOT010000001">
    <property type="protein sequence ID" value="KAK9918361.1"/>
    <property type="molecule type" value="Genomic_DNA"/>
</dbReference>
<reference evidence="4 5" key="1">
    <citation type="journal article" date="2024" name="Nat. Commun.">
        <title>Phylogenomics reveals the evolutionary origins of lichenization in chlorophyte algae.</title>
        <authorList>
            <person name="Puginier C."/>
            <person name="Libourel C."/>
            <person name="Otte J."/>
            <person name="Skaloud P."/>
            <person name="Haon M."/>
            <person name="Grisel S."/>
            <person name="Petersen M."/>
            <person name="Berrin J.G."/>
            <person name="Delaux P.M."/>
            <person name="Dal Grande F."/>
            <person name="Keller J."/>
        </authorList>
    </citation>
    <scope>NUCLEOTIDE SEQUENCE [LARGE SCALE GENOMIC DNA]</scope>
    <source>
        <strain evidence="4 5">SAG 216-7</strain>
    </source>
</reference>
<feature type="compositionally biased region" description="Basic residues" evidence="2">
    <location>
        <begin position="267"/>
        <end position="278"/>
    </location>
</feature>
<dbReference type="InterPro" id="IPR035979">
    <property type="entry name" value="RBD_domain_sf"/>
</dbReference>
<name>A0ABR2Z3I8_9CHLO</name>
<protein>
    <recommendedName>
        <fullName evidence="3">RRM domain-containing protein</fullName>
    </recommendedName>
</protein>
<dbReference type="SUPFAM" id="SSF54928">
    <property type="entry name" value="RNA-binding domain, RBD"/>
    <property type="match status" value="1"/>
</dbReference>
<dbReference type="InterPro" id="IPR000504">
    <property type="entry name" value="RRM_dom"/>
</dbReference>
<evidence type="ECO:0000256" key="1">
    <source>
        <dbReference type="PROSITE-ProRule" id="PRU00176"/>
    </source>
</evidence>
<evidence type="ECO:0000259" key="3">
    <source>
        <dbReference type="PROSITE" id="PS50102"/>
    </source>
</evidence>
<organism evidence="4 5">
    <name type="scientific">Coccomyxa subellipsoidea</name>
    <dbReference type="NCBI Taxonomy" id="248742"/>
    <lineage>
        <taxon>Eukaryota</taxon>
        <taxon>Viridiplantae</taxon>
        <taxon>Chlorophyta</taxon>
        <taxon>core chlorophytes</taxon>
        <taxon>Trebouxiophyceae</taxon>
        <taxon>Trebouxiophyceae incertae sedis</taxon>
        <taxon>Coccomyxaceae</taxon>
        <taxon>Coccomyxa</taxon>
    </lineage>
</organism>
<proteinExistence type="predicted"/>
<keyword evidence="5" id="KW-1185">Reference proteome</keyword>
<feature type="region of interest" description="Disordered" evidence="2">
    <location>
        <begin position="475"/>
        <end position="496"/>
    </location>
</feature>
<feature type="region of interest" description="Disordered" evidence="2">
    <location>
        <begin position="172"/>
        <end position="278"/>
    </location>
</feature>
<gene>
    <name evidence="4" type="ORF">WJX75_003511</name>
</gene>
<dbReference type="PROSITE" id="PS50102">
    <property type="entry name" value="RRM"/>
    <property type="match status" value="1"/>
</dbReference>
<dbReference type="Pfam" id="PF19179">
    <property type="entry name" value="TTC3_DZIP3_dom"/>
    <property type="match status" value="1"/>
</dbReference>
<dbReference type="InterPro" id="IPR012677">
    <property type="entry name" value="Nucleotide-bd_a/b_plait_sf"/>
</dbReference>
<dbReference type="Gene3D" id="3.30.70.330">
    <property type="match status" value="1"/>
</dbReference>
<feature type="compositionally biased region" description="Basic and acidic residues" evidence="2">
    <location>
        <begin position="198"/>
        <end position="209"/>
    </location>
</feature>
<feature type="compositionally biased region" description="Polar residues" evidence="2">
    <location>
        <begin position="541"/>
        <end position="552"/>
    </location>
</feature>
<feature type="domain" description="RRM" evidence="3">
    <location>
        <begin position="366"/>
        <end position="445"/>
    </location>
</feature>
<accession>A0ABR2Z3I8</accession>
<evidence type="ECO:0000313" key="5">
    <source>
        <dbReference type="Proteomes" id="UP001491310"/>
    </source>
</evidence>
<evidence type="ECO:0000313" key="4">
    <source>
        <dbReference type="EMBL" id="KAK9918361.1"/>
    </source>
</evidence>
<dbReference type="InterPro" id="IPR043866">
    <property type="entry name" value="TTC3/DZIP3_dom"/>
</dbReference>
<feature type="region of interest" description="Disordered" evidence="2">
    <location>
        <begin position="541"/>
        <end position="570"/>
    </location>
</feature>
<sequence>MMELEEQKKIDQDGKLAAEEISARKAAADAEAQRNLELRAEERRRLRAEQGLDGNSNDVILAHCALRPGVAEDAVCEKADDGCSIRGSEKYLKMVCTEGCIIHYHYACWRALERVHKVQHPDFSWKSKDGVRCFTDGCTGAVKLALELQMDMGTEIFRRELLRLPEEPKRAIHAAPQAEPKKARKQKGAQKVPAADAEEAKAAKADRPTRQALVERAPAVPAPTPKPEVKVEPAPPPVLDFPDINFVQKRRDDEDDLERLEKGLKGKKEKKRREKKGKGMVHVLPIVDAGHEEEQHEAADQPHADRSYAEHFGVFATDPPPDPALNSKEFPGLNSTAPAPAPARPSGDNLSAWETILCLKSARSGPHLLIENVDMHSQQSASKPPAAHLEKLLSKYGTLAALVVLPGLAAAAVTFSSADAAEEAFLKLDGSWLEKKKLELSFLERFPTRDMIKNVAAESGTLALHKRTAAERFEETAAVGASSSREPGRSAGAEVHKPSKNMLTTRGLEKGMALMGLTPAESGKTNKLRIAAREFVSTSVAVSKSAPQTDVPSTDDKQGSRHASLDGAPQAVPMAVSATPSEAGSAEPNIAQQEADLAAISCLHLLGCDESLLAQYNQQQRFGISLDDLADHSARHMHNIGLVLYDVDTHELHGLWRAKRITQSTTAGQVIAFEVLQKFPAISREKPTPLPLPQAVRTAPAAA</sequence>